<proteinExistence type="predicted"/>
<protein>
    <submittedName>
        <fullName evidence="2">Uncharacterized protein</fullName>
    </submittedName>
</protein>
<reference evidence="2" key="1">
    <citation type="submission" date="2022-11" db="UniProtKB">
        <authorList>
            <consortium name="WormBaseParasite"/>
        </authorList>
    </citation>
    <scope>IDENTIFICATION</scope>
</reference>
<sequence length="280" mass="31254">MEIRRLDCTRILKKDFFLENANEEKDCGRLTLVTDDDKFVSVEARASANNFSTHRLYNSSLLFNQCMANVVESSLVALNDGTRKQSDRDIFIVNGVKRSYTCFQTHCHTGTIANAVVDGEKTSSSTTNLTLAAAEGVLISVKAVVVGDELSLNNVFETKVLKSPRKFLEAETVSQGVGKFGPTLDLAYDNLLRQKQLWAFLDSRKGLGENSDENFDPFRQTTRRGIVRRAKRTAKKENIGFVGQNLENFPVLCAGHEYNGHCFLSGTAVRIFTSSNRQKH</sequence>
<keyword evidence="1" id="KW-1185">Reference proteome</keyword>
<dbReference type="AlphaFoldDB" id="A0A915I9Y9"/>
<evidence type="ECO:0000313" key="2">
    <source>
        <dbReference type="WBParaSite" id="nRc.2.0.1.t10989-RA"/>
    </source>
</evidence>
<accession>A0A915I9Y9</accession>
<name>A0A915I9Y9_ROMCU</name>
<organism evidence="1 2">
    <name type="scientific">Romanomermis culicivorax</name>
    <name type="common">Nematode worm</name>
    <dbReference type="NCBI Taxonomy" id="13658"/>
    <lineage>
        <taxon>Eukaryota</taxon>
        <taxon>Metazoa</taxon>
        <taxon>Ecdysozoa</taxon>
        <taxon>Nematoda</taxon>
        <taxon>Enoplea</taxon>
        <taxon>Dorylaimia</taxon>
        <taxon>Mermithida</taxon>
        <taxon>Mermithoidea</taxon>
        <taxon>Mermithidae</taxon>
        <taxon>Romanomermis</taxon>
    </lineage>
</organism>
<evidence type="ECO:0000313" key="1">
    <source>
        <dbReference type="Proteomes" id="UP000887565"/>
    </source>
</evidence>
<dbReference type="WBParaSite" id="nRc.2.0.1.t10989-RA">
    <property type="protein sequence ID" value="nRc.2.0.1.t10989-RA"/>
    <property type="gene ID" value="nRc.2.0.1.g10989"/>
</dbReference>
<dbReference type="Proteomes" id="UP000887565">
    <property type="component" value="Unplaced"/>
</dbReference>